<evidence type="ECO:0000256" key="4">
    <source>
        <dbReference type="RuleBase" id="RU003939"/>
    </source>
</evidence>
<dbReference type="GO" id="GO:0030261">
    <property type="term" value="P:chromosome condensation"/>
    <property type="evidence" value="ECO:0007669"/>
    <property type="project" value="UniProtKB-KW"/>
</dbReference>
<dbReference type="OrthoDB" id="9799835at2"/>
<keyword evidence="6" id="KW-1185">Reference proteome</keyword>
<dbReference type="CDD" id="cd13831">
    <property type="entry name" value="HU"/>
    <property type="match status" value="1"/>
</dbReference>
<dbReference type="Gene3D" id="4.10.520.10">
    <property type="entry name" value="IHF-like DNA-binding proteins"/>
    <property type="match status" value="1"/>
</dbReference>
<reference evidence="5 6" key="1">
    <citation type="submission" date="2019-03" db="EMBL/GenBank/DDBJ databases">
        <title>Genomic Encyclopedia of Type Strains, Phase IV (KMG-IV): sequencing the most valuable type-strain genomes for metagenomic binning, comparative biology and taxonomic classification.</title>
        <authorList>
            <person name="Goeker M."/>
        </authorList>
    </citation>
    <scope>NUCLEOTIDE SEQUENCE [LARGE SCALE GENOMIC DNA]</scope>
    <source>
        <strain evidence="5 6">DSM 28559</strain>
    </source>
</reference>
<dbReference type="PROSITE" id="PS00045">
    <property type="entry name" value="HISTONE_LIKE"/>
    <property type="match status" value="1"/>
</dbReference>
<dbReference type="GO" id="GO:1990178">
    <property type="term" value="C:HU-DNA complex"/>
    <property type="evidence" value="ECO:0007669"/>
    <property type="project" value="UniProtKB-ARBA"/>
</dbReference>
<dbReference type="PANTHER" id="PTHR33175:SF3">
    <property type="entry name" value="DNA-BINDING PROTEIN HU-BETA"/>
    <property type="match status" value="1"/>
</dbReference>
<evidence type="ECO:0000256" key="3">
    <source>
        <dbReference type="ARBA" id="ARBA00023125"/>
    </source>
</evidence>
<evidence type="ECO:0000313" key="6">
    <source>
        <dbReference type="Proteomes" id="UP000295711"/>
    </source>
</evidence>
<accession>A0A4R2LIK3</accession>
<dbReference type="Pfam" id="PF00216">
    <property type="entry name" value="Bac_DNA_binding"/>
    <property type="match status" value="1"/>
</dbReference>
<keyword evidence="3 5" id="KW-0238">DNA-binding</keyword>
<dbReference type="SUPFAM" id="SSF47729">
    <property type="entry name" value="IHF-like DNA-binding proteins"/>
    <property type="match status" value="1"/>
</dbReference>
<evidence type="ECO:0000313" key="5">
    <source>
        <dbReference type="EMBL" id="TCO85014.1"/>
    </source>
</evidence>
<evidence type="ECO:0000256" key="2">
    <source>
        <dbReference type="ARBA" id="ARBA00023067"/>
    </source>
</evidence>
<dbReference type="GO" id="GO:0006270">
    <property type="term" value="P:DNA replication initiation"/>
    <property type="evidence" value="ECO:0007669"/>
    <property type="project" value="UniProtKB-ARBA"/>
</dbReference>
<dbReference type="FunFam" id="4.10.520.10:FF:000001">
    <property type="entry name" value="DNA-binding protein HU"/>
    <property type="match status" value="1"/>
</dbReference>
<dbReference type="SMART" id="SM00411">
    <property type="entry name" value="BHL"/>
    <property type="match status" value="1"/>
</dbReference>
<dbReference type="GO" id="GO:1990103">
    <property type="term" value="C:DnaA-HU complex"/>
    <property type="evidence" value="ECO:0007669"/>
    <property type="project" value="UniProtKB-ARBA"/>
</dbReference>
<dbReference type="RefSeq" id="WP_132090228.1">
    <property type="nucleotide sequence ID" value="NZ_JANKAQ010000004.1"/>
</dbReference>
<dbReference type="InterPro" id="IPR000119">
    <property type="entry name" value="Hist_DNA-bd"/>
</dbReference>
<dbReference type="InterPro" id="IPR010992">
    <property type="entry name" value="IHF-like_DNA-bd_dom_sf"/>
</dbReference>
<keyword evidence="2" id="KW-0226">DNA condensation</keyword>
<organism evidence="5 6">
    <name type="scientific">Frisingicoccus caecimuris</name>
    <dbReference type="NCBI Taxonomy" id="1796636"/>
    <lineage>
        <taxon>Bacteria</taxon>
        <taxon>Bacillati</taxon>
        <taxon>Bacillota</taxon>
        <taxon>Clostridia</taxon>
        <taxon>Lachnospirales</taxon>
        <taxon>Lachnospiraceae</taxon>
        <taxon>Frisingicoccus</taxon>
    </lineage>
</organism>
<dbReference type="PANTHER" id="PTHR33175">
    <property type="entry name" value="DNA-BINDING PROTEIN HU"/>
    <property type="match status" value="1"/>
</dbReference>
<name>A0A4R2LIK3_9FIRM</name>
<dbReference type="GO" id="GO:0030527">
    <property type="term" value="F:structural constituent of chromatin"/>
    <property type="evidence" value="ECO:0007669"/>
    <property type="project" value="InterPro"/>
</dbReference>
<dbReference type="AlphaFoldDB" id="A0A4R2LIK3"/>
<dbReference type="EMBL" id="SLXA01000004">
    <property type="protein sequence ID" value="TCO85014.1"/>
    <property type="molecule type" value="Genomic_DNA"/>
</dbReference>
<dbReference type="PRINTS" id="PR01727">
    <property type="entry name" value="DNABINDINGHU"/>
</dbReference>
<dbReference type="InterPro" id="IPR020816">
    <property type="entry name" value="Histone-like_DNA-bd_CS"/>
</dbReference>
<dbReference type="GO" id="GO:0003677">
    <property type="term" value="F:DNA binding"/>
    <property type="evidence" value="ECO:0007669"/>
    <property type="project" value="UniProtKB-KW"/>
</dbReference>
<dbReference type="Proteomes" id="UP000295711">
    <property type="component" value="Unassembled WGS sequence"/>
</dbReference>
<gene>
    <name evidence="5" type="ORF">EV212_10467</name>
</gene>
<comment type="caution">
    <text evidence="5">The sequence shown here is derived from an EMBL/GenBank/DDBJ whole genome shotgun (WGS) entry which is preliminary data.</text>
</comment>
<proteinExistence type="inferred from homology"/>
<dbReference type="GO" id="GO:0010467">
    <property type="term" value="P:gene expression"/>
    <property type="evidence" value="ECO:0007669"/>
    <property type="project" value="UniProtKB-ARBA"/>
</dbReference>
<protein>
    <submittedName>
        <fullName evidence="5">DNA-binding protein HU-beta</fullName>
    </submittedName>
</protein>
<comment type="similarity">
    <text evidence="1 4">Belongs to the bacterial histone-like protein family.</text>
</comment>
<dbReference type="GO" id="GO:0042802">
    <property type="term" value="F:identical protein binding"/>
    <property type="evidence" value="ECO:0007669"/>
    <property type="project" value="UniProtKB-ARBA"/>
</dbReference>
<sequence>MNKTELITAIAEQAELSKKDAEKALKAFVDIVGEELKKGEKVQMVGFGTFEVSERPAREGRNPQTGASMVIEASKAPKFKAGKALKDLVNNK</sequence>
<dbReference type="GO" id="GO:0005829">
    <property type="term" value="C:cytosol"/>
    <property type="evidence" value="ECO:0007669"/>
    <property type="project" value="UniProtKB-ARBA"/>
</dbReference>
<evidence type="ECO:0000256" key="1">
    <source>
        <dbReference type="ARBA" id="ARBA00010529"/>
    </source>
</evidence>